<keyword evidence="1" id="KW-0472">Membrane</keyword>
<gene>
    <name evidence="2" type="ORF">J2W48_001022</name>
</gene>
<organism evidence="2 3">
    <name type="scientific">Flavobacterium piscis</name>
    <dbReference type="NCBI Taxonomy" id="1114874"/>
    <lineage>
        <taxon>Bacteria</taxon>
        <taxon>Pseudomonadati</taxon>
        <taxon>Bacteroidota</taxon>
        <taxon>Flavobacteriia</taxon>
        <taxon>Flavobacteriales</taxon>
        <taxon>Flavobacteriaceae</taxon>
        <taxon>Flavobacterium</taxon>
    </lineage>
</organism>
<dbReference type="Proteomes" id="UP001269081">
    <property type="component" value="Unassembled WGS sequence"/>
</dbReference>
<feature type="transmembrane region" description="Helical" evidence="1">
    <location>
        <begin position="77"/>
        <end position="97"/>
    </location>
</feature>
<keyword evidence="1" id="KW-0812">Transmembrane</keyword>
<proteinExistence type="predicted"/>
<name>A0ABU1Y4D7_9FLAO</name>
<feature type="transmembrane region" description="Helical" evidence="1">
    <location>
        <begin position="44"/>
        <end position="65"/>
    </location>
</feature>
<feature type="transmembrane region" description="Helical" evidence="1">
    <location>
        <begin position="103"/>
        <end position="121"/>
    </location>
</feature>
<evidence type="ECO:0000313" key="2">
    <source>
        <dbReference type="EMBL" id="MDR7209092.1"/>
    </source>
</evidence>
<evidence type="ECO:0000256" key="1">
    <source>
        <dbReference type="SAM" id="Phobius"/>
    </source>
</evidence>
<comment type="caution">
    <text evidence="2">The sequence shown here is derived from an EMBL/GenBank/DDBJ whole genome shotgun (WGS) entry which is preliminary data.</text>
</comment>
<evidence type="ECO:0000313" key="3">
    <source>
        <dbReference type="Proteomes" id="UP001269081"/>
    </source>
</evidence>
<feature type="transmembrane region" description="Helical" evidence="1">
    <location>
        <begin position="12"/>
        <end position="32"/>
    </location>
</feature>
<keyword evidence="1" id="KW-1133">Transmembrane helix</keyword>
<accession>A0ABU1Y4D7</accession>
<dbReference type="EMBL" id="JAVDWQ010000002">
    <property type="protein sequence ID" value="MDR7209092.1"/>
    <property type="molecule type" value="Genomic_DNA"/>
</dbReference>
<reference evidence="2 3" key="1">
    <citation type="submission" date="2023-07" db="EMBL/GenBank/DDBJ databases">
        <title>Sorghum-associated microbial communities from plants grown in Nebraska, USA.</title>
        <authorList>
            <person name="Schachtman D."/>
        </authorList>
    </citation>
    <scope>NUCLEOTIDE SEQUENCE [LARGE SCALE GENOMIC DNA]</scope>
    <source>
        <strain evidence="2 3">4129</strain>
    </source>
</reference>
<dbReference type="RefSeq" id="WP_310278946.1">
    <property type="nucleotide sequence ID" value="NZ_JAVDWQ010000002.1"/>
</dbReference>
<protein>
    <submittedName>
        <fullName evidence="2">Membrane-anchored protein</fullName>
    </submittedName>
</protein>
<sequence>MKTNNTNWIYWVKHCLSTLLLSPFMSEIIMLFNPNKTLSLLQVYPFVFIISLIFCLPTYAFYAFIYKNLSEKEISIIYAKVILITTSVIGIFITMYILMGDKWVDFALSYSLTSIITGLFFKLNFEDS</sequence>
<keyword evidence="3" id="KW-1185">Reference proteome</keyword>